<comment type="caution">
    <text evidence="2">The sequence shown here is derived from an EMBL/GenBank/DDBJ whole genome shotgun (WGS) entry which is preliminary data.</text>
</comment>
<keyword evidence="1" id="KW-0472">Membrane</keyword>
<proteinExistence type="predicted"/>
<sequence length="115" mass="13228">MLCSKCGYEINDDKEEQFCPNCGCELEKQAEDVKTKKKPRKVWKKLGCLVVGVFTLAVFVYTANPKTVVKDGVITVRPAIIHENNNSRWNLTNNPIVRLSFRGRDKIKKLRFQKV</sequence>
<keyword evidence="3" id="KW-1185">Reference proteome</keyword>
<name>A0AAE3AUL0_9FIRM</name>
<dbReference type="AlphaFoldDB" id="A0AAE3AUL0"/>
<protein>
    <submittedName>
        <fullName evidence="2">Zinc ribbon domain-containing protein</fullName>
    </submittedName>
</protein>
<evidence type="ECO:0000313" key="3">
    <source>
        <dbReference type="Proteomes" id="UP001198962"/>
    </source>
</evidence>
<evidence type="ECO:0000313" key="2">
    <source>
        <dbReference type="EMBL" id="MCC2166058.1"/>
    </source>
</evidence>
<evidence type="ECO:0000256" key="1">
    <source>
        <dbReference type="SAM" id="Phobius"/>
    </source>
</evidence>
<feature type="transmembrane region" description="Helical" evidence="1">
    <location>
        <begin position="46"/>
        <end position="63"/>
    </location>
</feature>
<keyword evidence="1" id="KW-0812">Transmembrane</keyword>
<keyword evidence="1" id="KW-1133">Transmembrane helix</keyword>
<organism evidence="2 3">
    <name type="scientific">Brotaphodocola catenula</name>
    <dbReference type="NCBI Taxonomy" id="2885361"/>
    <lineage>
        <taxon>Bacteria</taxon>
        <taxon>Bacillati</taxon>
        <taxon>Bacillota</taxon>
        <taxon>Clostridia</taxon>
        <taxon>Lachnospirales</taxon>
        <taxon>Lachnospiraceae</taxon>
        <taxon>Brotaphodocola</taxon>
    </lineage>
</organism>
<dbReference type="Proteomes" id="UP001198962">
    <property type="component" value="Unassembled WGS sequence"/>
</dbReference>
<accession>A0AAE3AUL0</accession>
<gene>
    <name evidence="2" type="ORF">LKD32_14535</name>
</gene>
<dbReference type="EMBL" id="JAJEPU010000093">
    <property type="protein sequence ID" value="MCC2166058.1"/>
    <property type="molecule type" value="Genomic_DNA"/>
</dbReference>
<dbReference type="RefSeq" id="WP_308452187.1">
    <property type="nucleotide sequence ID" value="NZ_JAJEPU010000093.1"/>
</dbReference>
<reference evidence="2" key="1">
    <citation type="submission" date="2021-10" db="EMBL/GenBank/DDBJ databases">
        <title>Anaerobic single-cell dispensing facilitates the cultivation of human gut bacteria.</title>
        <authorList>
            <person name="Afrizal A."/>
        </authorList>
    </citation>
    <scope>NUCLEOTIDE SEQUENCE</scope>
    <source>
        <strain evidence="2">CLA-AA-H274</strain>
    </source>
</reference>